<dbReference type="EMBL" id="BNBO01000011">
    <property type="protein sequence ID" value="GHH68854.1"/>
    <property type="molecule type" value="Genomic_DNA"/>
</dbReference>
<feature type="transmembrane region" description="Helical" evidence="8">
    <location>
        <begin position="286"/>
        <end position="305"/>
    </location>
</feature>
<feature type="transmembrane region" description="Helical" evidence="8">
    <location>
        <begin position="223"/>
        <end position="241"/>
    </location>
</feature>
<protein>
    <recommendedName>
        <fullName evidence="9">EamA domain-containing protein</fullName>
    </recommendedName>
</protein>
<feature type="transmembrane region" description="Helical" evidence="8">
    <location>
        <begin position="142"/>
        <end position="162"/>
    </location>
</feature>
<evidence type="ECO:0000313" key="10">
    <source>
        <dbReference type="EMBL" id="GHH68854.1"/>
    </source>
</evidence>
<keyword evidence="11" id="KW-1185">Reference proteome</keyword>
<dbReference type="Pfam" id="PF00892">
    <property type="entry name" value="EamA"/>
    <property type="match status" value="1"/>
</dbReference>
<proteinExistence type="inferred from homology"/>
<comment type="caution">
    <text evidence="10">The sequence shown here is derived from an EMBL/GenBank/DDBJ whole genome shotgun (WGS) entry which is preliminary data.</text>
</comment>
<accession>A0A919FN56</accession>
<evidence type="ECO:0000256" key="5">
    <source>
        <dbReference type="ARBA" id="ARBA00022989"/>
    </source>
</evidence>
<dbReference type="PANTHER" id="PTHR42920">
    <property type="entry name" value="OS03G0707200 PROTEIN-RELATED"/>
    <property type="match status" value="1"/>
</dbReference>
<keyword evidence="4 8" id="KW-0812">Transmembrane</keyword>
<reference evidence="10" key="2">
    <citation type="submission" date="2020-09" db="EMBL/GenBank/DDBJ databases">
        <authorList>
            <person name="Sun Q."/>
            <person name="Ohkuma M."/>
        </authorList>
    </citation>
    <scope>NUCLEOTIDE SEQUENCE</scope>
    <source>
        <strain evidence="10">JCM 4646</strain>
    </source>
</reference>
<keyword evidence="6 8" id="KW-0472">Membrane</keyword>
<feature type="transmembrane region" description="Helical" evidence="8">
    <location>
        <begin position="168"/>
        <end position="186"/>
    </location>
</feature>
<feature type="domain" description="EamA" evidence="9">
    <location>
        <begin position="223"/>
        <end position="358"/>
    </location>
</feature>
<dbReference type="GO" id="GO:0005886">
    <property type="term" value="C:plasma membrane"/>
    <property type="evidence" value="ECO:0007669"/>
    <property type="project" value="UniProtKB-SubCell"/>
</dbReference>
<dbReference type="GeneID" id="95353113"/>
<feature type="region of interest" description="Disordered" evidence="7">
    <location>
        <begin position="1"/>
        <end position="76"/>
    </location>
</feature>
<feature type="transmembrane region" description="Helical" evidence="8">
    <location>
        <begin position="80"/>
        <end position="99"/>
    </location>
</feature>
<organism evidence="10 11">
    <name type="scientific">Kitasatospora indigofera</name>
    <dbReference type="NCBI Taxonomy" id="67307"/>
    <lineage>
        <taxon>Bacteria</taxon>
        <taxon>Bacillati</taxon>
        <taxon>Actinomycetota</taxon>
        <taxon>Actinomycetes</taxon>
        <taxon>Kitasatosporales</taxon>
        <taxon>Streptomycetaceae</taxon>
        <taxon>Kitasatospora</taxon>
    </lineage>
</organism>
<reference evidence="10" key="1">
    <citation type="journal article" date="2014" name="Int. J. Syst. Evol. Microbiol.">
        <title>Complete genome sequence of Corynebacterium casei LMG S-19264T (=DSM 44701T), isolated from a smear-ripened cheese.</title>
        <authorList>
            <consortium name="US DOE Joint Genome Institute (JGI-PGF)"/>
            <person name="Walter F."/>
            <person name="Albersmeier A."/>
            <person name="Kalinowski J."/>
            <person name="Ruckert C."/>
        </authorList>
    </citation>
    <scope>NUCLEOTIDE SEQUENCE</scope>
    <source>
        <strain evidence="10">JCM 4646</strain>
    </source>
</reference>
<feature type="transmembrane region" description="Helical" evidence="8">
    <location>
        <begin position="317"/>
        <end position="340"/>
    </location>
</feature>
<name>A0A919FN56_9ACTN</name>
<evidence type="ECO:0000256" key="3">
    <source>
        <dbReference type="ARBA" id="ARBA00022475"/>
    </source>
</evidence>
<feature type="transmembrane region" description="Helical" evidence="8">
    <location>
        <begin position="105"/>
        <end position="130"/>
    </location>
</feature>
<sequence length="365" mass="36654">MPAPQPTAPAFPARPGATVATAEALAMPPAPKGEPAGERGGWRRGGGSSTTDGPAAAPPGTPVGRTPSGRRTSKLLRRPARIPAPLLCVLAMFTVQGGTALSKPLFGLLGVGGTTFLRLGFAAIVLLAVARPRLRGRSPRDLGAVALLGVASAGMTLLFAGAVDRLPMGTAATIEFLGPLAVALVFARQAAHLLWALLAGGGVALLTLFTGGGHGGSALDPVGLAYAFGAAACYAVYILFTDKVGAAFQGFQGLAVSMTVGAITLAPFGLGQAWHGLSSPGASPVLLLLAVAGVSLLLPVIPYALEMTALRRMPQRVFSVIVSLEPAVSALVGLLVLHQLLGRPQLAGIGCVVAASVGATLTGRR</sequence>
<evidence type="ECO:0000259" key="9">
    <source>
        <dbReference type="Pfam" id="PF00892"/>
    </source>
</evidence>
<dbReference type="SUPFAM" id="SSF103481">
    <property type="entry name" value="Multidrug resistance efflux transporter EmrE"/>
    <property type="match status" value="2"/>
</dbReference>
<comment type="subcellular location">
    <subcellularLocation>
        <location evidence="1">Cell membrane</location>
        <topology evidence="1">Multi-pass membrane protein</topology>
    </subcellularLocation>
</comment>
<feature type="transmembrane region" description="Helical" evidence="8">
    <location>
        <begin position="346"/>
        <end position="363"/>
    </location>
</feature>
<keyword evidence="3" id="KW-1003">Cell membrane</keyword>
<evidence type="ECO:0000256" key="6">
    <source>
        <dbReference type="ARBA" id="ARBA00023136"/>
    </source>
</evidence>
<evidence type="ECO:0000256" key="8">
    <source>
        <dbReference type="SAM" id="Phobius"/>
    </source>
</evidence>
<dbReference type="RefSeq" id="WP_229927395.1">
    <property type="nucleotide sequence ID" value="NZ_BNBO01000011.1"/>
</dbReference>
<gene>
    <name evidence="10" type="ORF">GCM10018781_26580</name>
</gene>
<dbReference type="InterPro" id="IPR000620">
    <property type="entry name" value="EamA_dom"/>
</dbReference>
<dbReference type="InterPro" id="IPR051258">
    <property type="entry name" value="Diverse_Substrate_Transporter"/>
</dbReference>
<evidence type="ECO:0000256" key="4">
    <source>
        <dbReference type="ARBA" id="ARBA00022692"/>
    </source>
</evidence>
<feature type="transmembrane region" description="Helical" evidence="8">
    <location>
        <begin position="253"/>
        <end position="274"/>
    </location>
</feature>
<dbReference type="Proteomes" id="UP000617734">
    <property type="component" value="Unassembled WGS sequence"/>
</dbReference>
<dbReference type="AlphaFoldDB" id="A0A919FN56"/>
<evidence type="ECO:0000313" key="11">
    <source>
        <dbReference type="Proteomes" id="UP000617734"/>
    </source>
</evidence>
<evidence type="ECO:0000256" key="2">
    <source>
        <dbReference type="ARBA" id="ARBA00007362"/>
    </source>
</evidence>
<dbReference type="PANTHER" id="PTHR42920:SF5">
    <property type="entry name" value="EAMA DOMAIN-CONTAINING PROTEIN"/>
    <property type="match status" value="1"/>
</dbReference>
<feature type="transmembrane region" description="Helical" evidence="8">
    <location>
        <begin position="193"/>
        <end position="211"/>
    </location>
</feature>
<keyword evidence="5 8" id="KW-1133">Transmembrane helix</keyword>
<evidence type="ECO:0000256" key="1">
    <source>
        <dbReference type="ARBA" id="ARBA00004651"/>
    </source>
</evidence>
<evidence type="ECO:0000256" key="7">
    <source>
        <dbReference type="SAM" id="MobiDB-lite"/>
    </source>
</evidence>
<dbReference type="InterPro" id="IPR037185">
    <property type="entry name" value="EmrE-like"/>
</dbReference>
<comment type="similarity">
    <text evidence="2">Belongs to the EamA transporter family.</text>
</comment>